<protein>
    <submittedName>
        <fullName evidence="2">DUF2069 domain-containing protein</fullName>
    </submittedName>
</protein>
<gene>
    <name evidence="2" type="ORF">EYC82_00185</name>
</gene>
<organism evidence="2 3">
    <name type="scientific">Candidatus Marimicrobium litorale</name>
    <dbReference type="NCBI Taxonomy" id="2518991"/>
    <lineage>
        <taxon>Bacteria</taxon>
        <taxon>Pseudomonadati</taxon>
        <taxon>Pseudomonadota</taxon>
        <taxon>Gammaproteobacteria</taxon>
        <taxon>Cellvibrionales</taxon>
        <taxon>Halieaceae</taxon>
        <taxon>Marimicrobium</taxon>
    </lineage>
</organism>
<keyword evidence="1" id="KW-0812">Transmembrane</keyword>
<dbReference type="InterPro" id="IPR018643">
    <property type="entry name" value="DUF2069_membrane"/>
</dbReference>
<sequence length="103" mass="11878">MWAAYVGLLLQQSLDAFLHQAPWFIWLVKLLPLLIFLPGMLKDRLRTLIWLCFVCLGYFLILVQRIFAEPDSPVVISGLVGVVILFVAAMMYVRWRARALRGD</sequence>
<name>A0ABT3T1P0_9GAMM</name>
<keyword evidence="1" id="KW-1133">Transmembrane helix</keyword>
<evidence type="ECO:0000256" key="1">
    <source>
        <dbReference type="SAM" id="Phobius"/>
    </source>
</evidence>
<feature type="transmembrane region" description="Helical" evidence="1">
    <location>
        <begin position="74"/>
        <end position="93"/>
    </location>
</feature>
<evidence type="ECO:0000313" key="2">
    <source>
        <dbReference type="EMBL" id="MCX2975770.1"/>
    </source>
</evidence>
<keyword evidence="1" id="KW-0472">Membrane</keyword>
<feature type="transmembrane region" description="Helical" evidence="1">
    <location>
        <begin position="48"/>
        <end position="68"/>
    </location>
</feature>
<proteinExistence type="predicted"/>
<keyword evidence="3" id="KW-1185">Reference proteome</keyword>
<comment type="caution">
    <text evidence="2">The sequence shown here is derived from an EMBL/GenBank/DDBJ whole genome shotgun (WGS) entry which is preliminary data.</text>
</comment>
<accession>A0ABT3T1P0</accession>
<dbReference type="Pfam" id="PF09842">
    <property type="entry name" value="DUF2069"/>
    <property type="match status" value="1"/>
</dbReference>
<reference evidence="2" key="1">
    <citation type="submission" date="2019-02" db="EMBL/GenBank/DDBJ databases">
        <authorList>
            <person name="Li S.-H."/>
        </authorList>
    </citation>
    <scope>NUCLEOTIDE SEQUENCE</scope>
    <source>
        <strain evidence="2">IMCC11814</strain>
    </source>
</reference>
<feature type="transmembrane region" description="Helical" evidence="1">
    <location>
        <begin position="23"/>
        <end position="41"/>
    </location>
</feature>
<dbReference type="Proteomes" id="UP001143304">
    <property type="component" value="Unassembled WGS sequence"/>
</dbReference>
<dbReference type="EMBL" id="SHNO01000001">
    <property type="protein sequence ID" value="MCX2975770.1"/>
    <property type="molecule type" value="Genomic_DNA"/>
</dbReference>
<evidence type="ECO:0000313" key="3">
    <source>
        <dbReference type="Proteomes" id="UP001143304"/>
    </source>
</evidence>